<dbReference type="eggNOG" id="ENOG5030DJ0">
    <property type="taxonomic scope" value="Bacteria"/>
</dbReference>
<dbReference type="KEGG" id="ble:BleG1_3051"/>
<keyword evidence="2" id="KW-0966">Cell projection</keyword>
<keyword evidence="2" id="KW-0282">Flagellum</keyword>
<sequence length="87" mass="10024">MKIHSSQYIQANKLYKTQVQSPTVQEDKKDKVEISKEALELNAQTSKVKEERLQELKQQIEEGTYVFQPEKTAQAIMAAWKESGVIK</sequence>
<gene>
    <name evidence="2" type="ORF">BleG1_3051</name>
</gene>
<dbReference type="EMBL" id="CP003923">
    <property type="protein sequence ID" value="AIC95615.1"/>
    <property type="molecule type" value="Genomic_DNA"/>
</dbReference>
<keyword evidence="2" id="KW-0969">Cilium</keyword>
<evidence type="ECO:0000313" key="2">
    <source>
        <dbReference type="EMBL" id="AIC95615.1"/>
    </source>
</evidence>
<dbReference type="Pfam" id="PF04316">
    <property type="entry name" value="FlgM"/>
    <property type="match status" value="1"/>
</dbReference>
<proteinExistence type="predicted"/>
<name>A0A060M0S8_9BACI</name>
<organism evidence="2 3">
    <name type="scientific">Shouchella lehensis G1</name>
    <dbReference type="NCBI Taxonomy" id="1246626"/>
    <lineage>
        <taxon>Bacteria</taxon>
        <taxon>Bacillati</taxon>
        <taxon>Bacillota</taxon>
        <taxon>Bacilli</taxon>
        <taxon>Bacillales</taxon>
        <taxon>Bacillaceae</taxon>
        <taxon>Shouchella</taxon>
    </lineage>
</organism>
<accession>A0A060M0S8</accession>
<dbReference type="InterPro" id="IPR031316">
    <property type="entry name" value="FlgM_C"/>
</dbReference>
<feature type="domain" description="Anti-sigma-28 factor FlgM C-terminal" evidence="1">
    <location>
        <begin position="30"/>
        <end position="77"/>
    </location>
</feature>
<reference evidence="2 3" key="1">
    <citation type="journal article" date="2014" name="Gene">
        <title>A comparative genomic analysis of the alkalitolerant soil bacterium Bacillus lehensis G1.</title>
        <authorList>
            <person name="Noor Y.M."/>
            <person name="Samsulrizal N.H."/>
            <person name="Jema'on N.A."/>
            <person name="Low K.O."/>
            <person name="Ramli A.N."/>
            <person name="Alias N.I."/>
            <person name="Damis S.I."/>
            <person name="Fuzi S.F."/>
            <person name="Isa M.N."/>
            <person name="Murad A.M."/>
            <person name="Raih M.F."/>
            <person name="Bakar F.D."/>
            <person name="Najimudin N."/>
            <person name="Mahadi N.M."/>
            <person name="Illias R.M."/>
        </authorList>
    </citation>
    <scope>NUCLEOTIDE SEQUENCE [LARGE SCALE GENOMIC DNA]</scope>
    <source>
        <strain evidence="2 3">G1</strain>
    </source>
</reference>
<dbReference type="SUPFAM" id="SSF101498">
    <property type="entry name" value="Anti-sigma factor FlgM"/>
    <property type="match status" value="1"/>
</dbReference>
<protein>
    <submittedName>
        <fullName evidence="2">Transcription repressor of flagellar genes</fullName>
    </submittedName>
</protein>
<evidence type="ECO:0000259" key="1">
    <source>
        <dbReference type="Pfam" id="PF04316"/>
    </source>
</evidence>
<evidence type="ECO:0000313" key="3">
    <source>
        <dbReference type="Proteomes" id="UP000027142"/>
    </source>
</evidence>
<dbReference type="STRING" id="1246626.BleG1_3051"/>
<dbReference type="RefSeq" id="WP_051667607.1">
    <property type="nucleotide sequence ID" value="NZ_CP003923.1"/>
</dbReference>
<dbReference type="Proteomes" id="UP000027142">
    <property type="component" value="Chromosome"/>
</dbReference>
<dbReference type="HOGENOM" id="CLU_169011_6_0_9"/>
<keyword evidence="3" id="KW-1185">Reference proteome</keyword>
<dbReference type="OrthoDB" id="2991036at2"/>
<dbReference type="InterPro" id="IPR035890">
    <property type="entry name" value="Anti-sigma-28_factor_FlgM_sf"/>
</dbReference>
<dbReference type="PATRIC" id="fig|1246626.3.peg.3043"/>
<dbReference type="AlphaFoldDB" id="A0A060M0S8"/>